<dbReference type="Proteomes" id="UP000595197">
    <property type="component" value="Plasmid pTT6-3"/>
</dbReference>
<dbReference type="Gene3D" id="3.40.50.300">
    <property type="entry name" value="P-loop containing nucleotide triphosphate hydrolases"/>
    <property type="match status" value="1"/>
</dbReference>
<dbReference type="Pfam" id="PF01695">
    <property type="entry name" value="IstB_IS21"/>
    <property type="match status" value="1"/>
</dbReference>
<organism evidence="4 5">
    <name type="scientific">Skermanella cutis</name>
    <dbReference type="NCBI Taxonomy" id="2775420"/>
    <lineage>
        <taxon>Bacteria</taxon>
        <taxon>Pseudomonadati</taxon>
        <taxon>Pseudomonadota</taxon>
        <taxon>Alphaproteobacteria</taxon>
        <taxon>Rhodospirillales</taxon>
        <taxon>Azospirillaceae</taxon>
        <taxon>Skermanella</taxon>
    </lineage>
</organism>
<dbReference type="SUPFAM" id="SSF52540">
    <property type="entry name" value="P-loop containing nucleoside triphosphate hydrolases"/>
    <property type="match status" value="1"/>
</dbReference>
<dbReference type="InterPro" id="IPR047661">
    <property type="entry name" value="IstB"/>
</dbReference>
<proteinExistence type="predicted"/>
<dbReference type="PANTHER" id="PTHR30050:SF4">
    <property type="entry name" value="ATP-BINDING PROTEIN RV3427C IN INSERTION SEQUENCE-RELATED"/>
    <property type="match status" value="1"/>
</dbReference>
<protein>
    <submittedName>
        <fullName evidence="4">IS21-like element helper ATPase IstB</fullName>
    </submittedName>
</protein>
<evidence type="ECO:0000256" key="1">
    <source>
        <dbReference type="ARBA" id="ARBA00022741"/>
    </source>
</evidence>
<feature type="domain" description="IstB-like ATP-binding" evidence="3">
    <location>
        <begin position="10"/>
        <end position="241"/>
    </location>
</feature>
<evidence type="ECO:0000313" key="4">
    <source>
        <dbReference type="EMBL" id="QQP93872.1"/>
    </source>
</evidence>
<dbReference type="InterPro" id="IPR002611">
    <property type="entry name" value="IstB_ATP-bd"/>
</dbReference>
<keyword evidence="1" id="KW-0547">Nucleotide-binding</keyword>
<keyword evidence="5" id="KW-1185">Reference proteome</keyword>
<sequence>MLTHPTLDLLHDLGLEGCARGFRELAANPAAATLDHAEWLGVLLEHEVTRRNQKLYENRARRARLRHQAVIEDVDYRAARGLDKALFLKLGACGWVREHRNLILTGPCGVGKTWLACALGNQACRENLSVLYVRASRLFADLALGRGDGRYTRLLRSYGKADLMILDDWGPEPLGADQRRDLLEIVEERYGRKSLLITSQVPASNWHAIIGNPTLGDAILDRIVHNAYRIELSGDSLRKHKAEVEQK</sequence>
<accession>A0ABX7BLJ6</accession>
<evidence type="ECO:0000256" key="2">
    <source>
        <dbReference type="ARBA" id="ARBA00022840"/>
    </source>
</evidence>
<name>A0ABX7BLJ6_9PROT</name>
<dbReference type="CDD" id="cd00009">
    <property type="entry name" value="AAA"/>
    <property type="match status" value="1"/>
</dbReference>
<evidence type="ECO:0000313" key="5">
    <source>
        <dbReference type="Proteomes" id="UP000595197"/>
    </source>
</evidence>
<geneLocation type="plasmid" evidence="4 5">
    <name>pTT6-3</name>
</geneLocation>
<dbReference type="EMBL" id="CP067423">
    <property type="protein sequence ID" value="QQP93872.1"/>
    <property type="molecule type" value="Genomic_DNA"/>
</dbReference>
<evidence type="ECO:0000259" key="3">
    <source>
        <dbReference type="Pfam" id="PF01695"/>
    </source>
</evidence>
<keyword evidence="4" id="KW-0614">Plasmid</keyword>
<dbReference type="PANTHER" id="PTHR30050">
    <property type="entry name" value="CHROMOSOMAL REPLICATION INITIATOR PROTEIN DNAA"/>
    <property type="match status" value="1"/>
</dbReference>
<reference evidence="4" key="1">
    <citation type="submission" date="2021-02" db="EMBL/GenBank/DDBJ databases">
        <title>Skermanella TT6 skin isolate.</title>
        <authorList>
            <person name="Lee K."/>
            <person name="Ganzorig M."/>
        </authorList>
    </citation>
    <scope>NUCLEOTIDE SEQUENCE</scope>
    <source>
        <strain evidence="4">TT6</strain>
    </source>
</reference>
<dbReference type="PIRSF" id="PIRSF003073">
    <property type="entry name" value="DNAC_TnpB_IstB"/>
    <property type="match status" value="1"/>
</dbReference>
<dbReference type="NCBIfam" id="NF038214">
    <property type="entry name" value="IS21_help_AAA"/>
    <property type="match status" value="1"/>
</dbReference>
<dbReference type="RefSeq" id="WP_201083744.1">
    <property type="nucleotide sequence ID" value="NZ_CP067423.1"/>
</dbReference>
<dbReference type="InterPro" id="IPR028350">
    <property type="entry name" value="DNAC/IstB-like"/>
</dbReference>
<dbReference type="InterPro" id="IPR027417">
    <property type="entry name" value="P-loop_NTPase"/>
</dbReference>
<gene>
    <name evidence="4" type="primary">istB</name>
    <name evidence="4" type="ORF">IGS68_33685</name>
</gene>
<keyword evidence="2" id="KW-0067">ATP-binding</keyword>